<gene>
    <name evidence="6" type="ORF">C5468_17585</name>
</gene>
<evidence type="ECO:0000256" key="4">
    <source>
        <dbReference type="ARBA" id="ARBA00023172"/>
    </source>
</evidence>
<name>A0A4R4J345_PHOLU</name>
<dbReference type="RefSeq" id="WP_132347026.1">
    <property type="nucleotide sequence ID" value="NZ_CAWOLF010000019.1"/>
</dbReference>
<proteinExistence type="predicted"/>
<dbReference type="Pfam" id="PF13610">
    <property type="entry name" value="DDE_Tnp_IS240"/>
    <property type="match status" value="1"/>
</dbReference>
<evidence type="ECO:0000313" key="6">
    <source>
        <dbReference type="EMBL" id="TDB47900.1"/>
    </source>
</evidence>
<dbReference type="SUPFAM" id="SSF53098">
    <property type="entry name" value="Ribonuclease H-like"/>
    <property type="match status" value="1"/>
</dbReference>
<dbReference type="NCBIfam" id="NF033587">
    <property type="entry name" value="transpos_IS6"/>
    <property type="match status" value="1"/>
</dbReference>
<dbReference type="Proteomes" id="UP000295550">
    <property type="component" value="Unassembled WGS sequence"/>
</dbReference>
<evidence type="ECO:0000256" key="2">
    <source>
        <dbReference type="ARBA" id="ARBA00022578"/>
    </source>
</evidence>
<evidence type="ECO:0000313" key="7">
    <source>
        <dbReference type="Proteomes" id="UP000295550"/>
    </source>
</evidence>
<dbReference type="PANTHER" id="PTHR35528:SF3">
    <property type="entry name" value="BLL1675 PROTEIN"/>
    <property type="match status" value="1"/>
</dbReference>
<dbReference type="InterPro" id="IPR047930">
    <property type="entry name" value="Transpos_IS6"/>
</dbReference>
<feature type="domain" description="DDE" evidence="5">
    <location>
        <begin position="74"/>
        <end position="212"/>
    </location>
</feature>
<dbReference type="AlphaFoldDB" id="A0A4R4J345"/>
<accession>A0A4R4J345</accession>
<evidence type="ECO:0000256" key="1">
    <source>
        <dbReference type="ARBA" id="ARBA00002286"/>
    </source>
</evidence>
<protein>
    <submittedName>
        <fullName evidence="6">IS6 family transposase</fullName>
    </submittedName>
</protein>
<dbReference type="Gene3D" id="3.30.420.10">
    <property type="entry name" value="Ribonuclease H-like superfamily/Ribonuclease H"/>
    <property type="match status" value="1"/>
</dbReference>
<keyword evidence="4" id="KW-0233">DNA recombination</keyword>
<evidence type="ECO:0000259" key="5">
    <source>
        <dbReference type="Pfam" id="PF13610"/>
    </source>
</evidence>
<reference evidence="6 7" key="1">
    <citation type="journal article" date="2019" name="Int. J. Syst. Evol. Microbiol.">
        <title>Photorhabdus khanii subsp. guanajuatensis subsp. nov., isolated from Heterorhabditis atacamensis, and Photorhabdus luminescens subsp. mexicana subsp. nov., isolated from Heterorhabditis mexicana entomopathogenic nematodes.</title>
        <authorList>
            <person name="Machado R.A.R."/>
            <person name="Bruno P."/>
            <person name="Arce C.C.M."/>
            <person name="Liechti N."/>
            <person name="Kohler A."/>
            <person name="Bernal J."/>
            <person name="Bruggmann R."/>
            <person name="Turlings T.C.J."/>
        </authorList>
    </citation>
    <scope>NUCLEOTIDE SEQUENCE [LARGE SCALE GENOMIC DNA]</scope>
    <source>
        <strain evidence="6 7">MEX47-22</strain>
    </source>
</reference>
<keyword evidence="2" id="KW-0815">Transposition</keyword>
<sequence length="234" mass="27610">MNAFKGRHFTGIIILCAVRWYCKYGISYRELQEMLAGQGVNVDHTTLYRWVQRYAPEIEKRLRWYWRNPSGYNAWHLDETYIKVNGKWTYLYRAIDSRGQTLDFYLSPRCNTKAAYRFLGKIFNRVKKGQIPRIINTDKAAPYGHALSRLKQEGKCPSHIEHRQIKFHNNVIECDHGKLKRVINPMLGFKSIKTAYATIKGIEVMRALRKGQAEHFYYRQALGEMRLVNRVFGL</sequence>
<dbReference type="InterPro" id="IPR052183">
    <property type="entry name" value="IS_Transposase"/>
</dbReference>
<dbReference type="GO" id="GO:0003677">
    <property type="term" value="F:DNA binding"/>
    <property type="evidence" value="ECO:0007669"/>
    <property type="project" value="UniProtKB-KW"/>
</dbReference>
<organism evidence="6 7">
    <name type="scientific">Photorhabdus luminescens subsp. mexicana</name>
    <dbReference type="NCBI Taxonomy" id="2100167"/>
    <lineage>
        <taxon>Bacteria</taxon>
        <taxon>Pseudomonadati</taxon>
        <taxon>Pseudomonadota</taxon>
        <taxon>Gammaproteobacteria</taxon>
        <taxon>Enterobacterales</taxon>
        <taxon>Morganellaceae</taxon>
        <taxon>Photorhabdus</taxon>
    </lineage>
</organism>
<dbReference type="InterPro" id="IPR012337">
    <property type="entry name" value="RNaseH-like_sf"/>
</dbReference>
<keyword evidence="3" id="KW-0238">DNA-binding</keyword>
<dbReference type="EMBL" id="PUJX01000019">
    <property type="protein sequence ID" value="TDB47900.1"/>
    <property type="molecule type" value="Genomic_DNA"/>
</dbReference>
<evidence type="ECO:0000256" key="3">
    <source>
        <dbReference type="ARBA" id="ARBA00023125"/>
    </source>
</evidence>
<dbReference type="InterPro" id="IPR032874">
    <property type="entry name" value="DDE_dom"/>
</dbReference>
<dbReference type="PANTHER" id="PTHR35528">
    <property type="entry name" value="BLL1675 PROTEIN"/>
    <property type="match status" value="1"/>
</dbReference>
<dbReference type="InterPro" id="IPR036397">
    <property type="entry name" value="RNaseH_sf"/>
</dbReference>
<comment type="function">
    <text evidence="1">Involved in the transposition of the insertion sequence.</text>
</comment>
<dbReference type="GO" id="GO:0032196">
    <property type="term" value="P:transposition"/>
    <property type="evidence" value="ECO:0007669"/>
    <property type="project" value="UniProtKB-KW"/>
</dbReference>
<dbReference type="GO" id="GO:0006310">
    <property type="term" value="P:DNA recombination"/>
    <property type="evidence" value="ECO:0007669"/>
    <property type="project" value="UniProtKB-KW"/>
</dbReference>
<comment type="caution">
    <text evidence="6">The sequence shown here is derived from an EMBL/GenBank/DDBJ whole genome shotgun (WGS) entry which is preliminary data.</text>
</comment>